<name>A0AAC9RKV7_9CLOT</name>
<sequence>MNAQKANNTIDKVRQLQRKLYLSAKANSKRRYHALYDKVYRTDILMEAWKRVKSNGGVGGIDRITIMDIESYGVEKFLVEIQKELINGTYHPLPVRRCYIPKNDGKGSKRPLGIPVVKDRVVQMATKIVVEPVFEADFKDCSYGFRPKRNANQALKAINEEVNKGCLWVIDADIKEYFCSINHEKLMLLVKQRISDRRILKLISKWLKAGVMENGKIQESIIGSPQGGVISPLLSNIYLHYFDYLWGKKYSHLGRLIRYADDFVVICKGWENAKFSMRAIKEIMRKLELKLHPDKTRFIDLWNSKEGFDFLGFHHRWKKGKTKNWKKFWDLYQYPSQKAMKKMRQNIKQVFQSRATLLLDVKDLIEIINPKIVGMRNYYSLRFSYHELCKIDWYIKKKFTIWHNRKRQKSHRHCRIEKVCEIIYKQGLKRLAVAEC</sequence>
<dbReference type="GO" id="GO:0003964">
    <property type="term" value="F:RNA-directed DNA polymerase activity"/>
    <property type="evidence" value="ECO:0007669"/>
    <property type="project" value="UniProtKB-KW"/>
</dbReference>
<proteinExistence type="predicted"/>
<keyword evidence="2" id="KW-0695">RNA-directed DNA polymerase</keyword>
<dbReference type="EMBL" id="CP017603">
    <property type="protein sequence ID" value="AOY76717.1"/>
    <property type="molecule type" value="Genomic_DNA"/>
</dbReference>
<dbReference type="PANTHER" id="PTHR34047:SF8">
    <property type="entry name" value="PROTEIN YKFC"/>
    <property type="match status" value="1"/>
</dbReference>
<dbReference type="SUPFAM" id="SSF56672">
    <property type="entry name" value="DNA/RNA polymerases"/>
    <property type="match status" value="1"/>
</dbReference>
<evidence type="ECO:0000313" key="5">
    <source>
        <dbReference type="Proteomes" id="UP000192478"/>
    </source>
</evidence>
<accession>A0AAC9RKV7</accession>
<keyword evidence="2" id="KW-0548">Nucleotidyltransferase</keyword>
<dbReference type="Pfam" id="PF00078">
    <property type="entry name" value="RVT_1"/>
    <property type="match status" value="1"/>
</dbReference>
<dbReference type="InterPro" id="IPR000477">
    <property type="entry name" value="RT_dom"/>
</dbReference>
<dbReference type="EMBL" id="CP020559">
    <property type="protein sequence ID" value="ARE87153.1"/>
    <property type="molecule type" value="Genomic_DNA"/>
</dbReference>
<dbReference type="RefSeq" id="WP_070968781.1">
    <property type="nucleotide sequence ID" value="NZ_CP017603.1"/>
</dbReference>
<dbReference type="Proteomes" id="UP000177894">
    <property type="component" value="Chromosome"/>
</dbReference>
<organism evidence="3 5">
    <name type="scientific">Clostridium formicaceticum</name>
    <dbReference type="NCBI Taxonomy" id="1497"/>
    <lineage>
        <taxon>Bacteria</taxon>
        <taxon>Bacillati</taxon>
        <taxon>Bacillota</taxon>
        <taxon>Clostridia</taxon>
        <taxon>Eubacteriales</taxon>
        <taxon>Clostridiaceae</taxon>
        <taxon>Clostridium</taxon>
    </lineage>
</organism>
<dbReference type="InterPro" id="IPR013597">
    <property type="entry name" value="Mat_intron_G2"/>
</dbReference>
<dbReference type="NCBIfam" id="TIGR04416">
    <property type="entry name" value="group_II_RT_mat"/>
    <property type="match status" value="1"/>
</dbReference>
<evidence type="ECO:0000313" key="3">
    <source>
        <dbReference type="EMBL" id="ARE87153.1"/>
    </source>
</evidence>
<evidence type="ECO:0000313" key="2">
    <source>
        <dbReference type="EMBL" id="AOY76717.1"/>
    </source>
</evidence>
<reference evidence="3 5" key="2">
    <citation type="submission" date="2017-03" db="EMBL/GenBank/DDBJ databases">
        <title>Complete sequence of Clostridium formicaceticum DSM 92.</title>
        <authorList>
            <person name="Poehlein A."/>
            <person name="Karl M."/>
            <person name="Bengelsdorf F.R."/>
            <person name="Duerre P."/>
            <person name="Daniel R."/>
        </authorList>
    </citation>
    <scope>NUCLEOTIDE SEQUENCE [LARGE SCALE GENOMIC DNA]</scope>
    <source>
        <strain evidence="3 5">DSM 92</strain>
    </source>
</reference>
<dbReference type="CDD" id="cd01651">
    <property type="entry name" value="RT_G2_intron"/>
    <property type="match status" value="1"/>
</dbReference>
<keyword evidence="4" id="KW-1185">Reference proteome</keyword>
<dbReference type="AlphaFoldDB" id="A0AAC9RKV7"/>
<evidence type="ECO:0000313" key="4">
    <source>
        <dbReference type="Proteomes" id="UP000177894"/>
    </source>
</evidence>
<dbReference type="InterPro" id="IPR043502">
    <property type="entry name" value="DNA/RNA_pol_sf"/>
</dbReference>
<feature type="domain" description="Reverse transcriptase" evidence="1">
    <location>
        <begin position="81"/>
        <end position="315"/>
    </location>
</feature>
<gene>
    <name evidence="3" type="primary">ltrA_2</name>
    <name evidence="2" type="ORF">BJL90_13080</name>
    <name evidence="3" type="ORF">CLFO_15410</name>
</gene>
<dbReference type="KEGG" id="cfm:BJL90_13080"/>
<dbReference type="PROSITE" id="PS50878">
    <property type="entry name" value="RT_POL"/>
    <property type="match status" value="1"/>
</dbReference>
<dbReference type="InterPro" id="IPR051083">
    <property type="entry name" value="GrpII_Intron_Splice-Mob/Def"/>
</dbReference>
<dbReference type="Proteomes" id="UP000192478">
    <property type="component" value="Chromosome"/>
</dbReference>
<dbReference type="PANTHER" id="PTHR34047">
    <property type="entry name" value="NUCLEAR INTRON MATURASE 1, MITOCHONDRIAL-RELATED"/>
    <property type="match status" value="1"/>
</dbReference>
<dbReference type="InterPro" id="IPR030931">
    <property type="entry name" value="Group_II_RT_mat"/>
</dbReference>
<dbReference type="Pfam" id="PF08388">
    <property type="entry name" value="GIIM"/>
    <property type="match status" value="1"/>
</dbReference>
<reference evidence="2 4" key="1">
    <citation type="submission" date="2016-10" db="EMBL/GenBank/DDBJ databases">
        <title>Complete Genome Sequence of Acetogen Clostridium formicoaceticum ATCC 27076.</title>
        <authorList>
            <person name="Bao T."/>
            <person name="Cheng C."/>
            <person name="Zhao J."/>
            <person name="Yang S.-T."/>
            <person name="Wang J."/>
            <person name="Wang M."/>
        </authorList>
    </citation>
    <scope>NUCLEOTIDE SEQUENCE [LARGE SCALE GENOMIC DNA]</scope>
    <source>
        <strain evidence="2 4">ATCC 27076</strain>
    </source>
</reference>
<evidence type="ECO:0000259" key="1">
    <source>
        <dbReference type="PROSITE" id="PS50878"/>
    </source>
</evidence>
<keyword evidence="2" id="KW-0808">Transferase</keyword>
<protein>
    <submittedName>
        <fullName evidence="2">Group II intron reverse transcriptase/maturase</fullName>
    </submittedName>
    <submittedName>
        <fullName evidence="3">Group II intron-encoded protein LtrA</fullName>
    </submittedName>
</protein>